<dbReference type="RefSeq" id="WP_044348320.1">
    <property type="nucleotide sequence ID" value="NZ_AZAC01000011.1"/>
</dbReference>
<comment type="cofactor">
    <cofactor evidence="1">
        <name>FAD</name>
        <dbReference type="ChEBI" id="CHEBI:57692"/>
    </cofactor>
</comment>
<evidence type="ECO:0000256" key="5">
    <source>
        <dbReference type="ARBA" id="ARBA00022827"/>
    </source>
</evidence>
<dbReference type="STRING" id="1429043.X474_10355"/>
<keyword evidence="4" id="KW-0285">Flavoprotein</keyword>
<evidence type="ECO:0000256" key="1">
    <source>
        <dbReference type="ARBA" id="ARBA00001974"/>
    </source>
</evidence>
<dbReference type="Gene3D" id="3.90.700.10">
    <property type="entry name" value="Succinate dehydrogenase/fumarate reductase flavoprotein, catalytic domain"/>
    <property type="match status" value="1"/>
</dbReference>
<sequence>MDKKNHENTKSRRDFVKTSLVGVGSLALGNMISAKEASAAKAPTRWDAEADVVVLGFGGAGACAAIEAAKAGARVLILEKQPQKSHYSNTRMSGGIFHSPDPSGDKAALKAYAEAMFSGNNIPWKLEGEQDQKLAEGLAEAFAAYVPDNAPFLKRIDPTYQTVSFGGFKGAAFPNFPGAKDAKYKVYGSTYTGKADFNAKTKDLPKSQKMNGEAFFQVLLEGVKKSGAKIMYETAGRELLRDHSGQIIGVKAERAGKTFNCKARRSVVVTTGGYEYNLRMRRAFLEGPGVEGWGFYGSPANTGDGIEMVAKIGGALDKVGKAASRMIAVLPVRHHGLKMGMITPAVGKPNSIVVDSFGRRYAAEHLITKDPSRYLFYKEAVHLDILKLVYPRVPSWLIFDENLRSKRCLTYQGISTPGYDYISWSKDNMDAVKRGWIMQADSLEKLADRIKAHPENRKLFESANLVDAVKDYNAGCESGKDRFKRLKRTLGPVAKPPFYAIAIYPGGPNTKGGIACNASREVVDWDGKPIPRLFTAGEISSAFKFVYQGGGNLSECITFGRIAGKNAAAVKPWC</sequence>
<keyword evidence="6" id="KW-0560">Oxidoreductase</keyword>
<accession>A0A0D2JF41</accession>
<dbReference type="InParanoid" id="A0A0D2JF41"/>
<dbReference type="Pfam" id="PF00890">
    <property type="entry name" value="FAD_binding_2"/>
    <property type="match status" value="1"/>
</dbReference>
<feature type="domain" description="FAD-dependent oxidoreductase 2 FAD-binding" evidence="8">
    <location>
        <begin position="51"/>
        <end position="552"/>
    </location>
</feature>
<dbReference type="PANTHER" id="PTHR43400:SF10">
    <property type="entry name" value="3-OXOSTEROID 1-DEHYDROGENASE"/>
    <property type="match status" value="1"/>
</dbReference>
<evidence type="ECO:0000313" key="10">
    <source>
        <dbReference type="Proteomes" id="UP000032233"/>
    </source>
</evidence>
<dbReference type="AlphaFoldDB" id="A0A0D2JF41"/>
<comment type="subcellular location">
    <subcellularLocation>
        <location evidence="2">Cell envelope</location>
    </subcellularLocation>
</comment>
<dbReference type="Proteomes" id="UP000032233">
    <property type="component" value="Unassembled WGS sequence"/>
</dbReference>
<dbReference type="InterPro" id="IPR050315">
    <property type="entry name" value="FAD-oxidoreductase_2"/>
</dbReference>
<evidence type="ECO:0000256" key="6">
    <source>
        <dbReference type="ARBA" id="ARBA00023002"/>
    </source>
</evidence>
<dbReference type="InterPro" id="IPR006311">
    <property type="entry name" value="TAT_signal"/>
</dbReference>
<evidence type="ECO:0000313" key="9">
    <source>
        <dbReference type="EMBL" id="KIX14311.1"/>
    </source>
</evidence>
<keyword evidence="7" id="KW-0408">Iron</keyword>
<dbReference type="SUPFAM" id="SSF51905">
    <property type="entry name" value="FAD/NAD(P)-binding domain"/>
    <property type="match status" value="1"/>
</dbReference>
<dbReference type="SUPFAM" id="SSF56425">
    <property type="entry name" value="Succinate dehydrogenase/fumarate reductase flavoprotein, catalytic domain"/>
    <property type="match status" value="1"/>
</dbReference>
<protein>
    <submittedName>
        <fullName evidence="9">Fumarate reductase</fullName>
    </submittedName>
</protein>
<dbReference type="GO" id="GO:0008202">
    <property type="term" value="P:steroid metabolic process"/>
    <property type="evidence" value="ECO:0007669"/>
    <property type="project" value="UniProtKB-ARBA"/>
</dbReference>
<dbReference type="OrthoDB" id="9806724at2"/>
<evidence type="ECO:0000256" key="4">
    <source>
        <dbReference type="ARBA" id="ARBA00022630"/>
    </source>
</evidence>
<reference evidence="9 10" key="1">
    <citation type="submission" date="2013-11" db="EMBL/GenBank/DDBJ databases">
        <title>Metagenomic analysis of a methanogenic consortium involved in long chain n-alkane degradation.</title>
        <authorList>
            <person name="Davidova I.A."/>
            <person name="Callaghan A.V."/>
            <person name="Wawrik B."/>
            <person name="Pruitt S."/>
            <person name="Marks C."/>
            <person name="Duncan K.E."/>
            <person name="Suflita J.M."/>
        </authorList>
    </citation>
    <scope>NUCLEOTIDE SEQUENCE [LARGE SCALE GENOMIC DNA]</scope>
    <source>
        <strain evidence="9 10">SPR</strain>
    </source>
</reference>
<dbReference type="NCBIfam" id="TIGR01409">
    <property type="entry name" value="TAT_signal_seq"/>
    <property type="match status" value="1"/>
</dbReference>
<dbReference type="PANTHER" id="PTHR43400">
    <property type="entry name" value="FUMARATE REDUCTASE"/>
    <property type="match status" value="1"/>
</dbReference>
<keyword evidence="10" id="KW-1185">Reference proteome</keyword>
<dbReference type="EMBL" id="AZAC01000011">
    <property type="protein sequence ID" value="KIX14311.1"/>
    <property type="molecule type" value="Genomic_DNA"/>
</dbReference>
<dbReference type="PROSITE" id="PS51318">
    <property type="entry name" value="TAT"/>
    <property type="match status" value="1"/>
</dbReference>
<dbReference type="PATRIC" id="fig|1429043.3.peg.2195"/>
<comment type="subunit">
    <text evidence="3">Heterodimer of a large and a small subunit.</text>
</comment>
<dbReference type="GO" id="GO:0030313">
    <property type="term" value="C:cell envelope"/>
    <property type="evidence" value="ECO:0007669"/>
    <property type="project" value="UniProtKB-SubCell"/>
</dbReference>
<dbReference type="InterPro" id="IPR019546">
    <property type="entry name" value="TAT_signal_bac_arc"/>
</dbReference>
<dbReference type="InterPro" id="IPR027477">
    <property type="entry name" value="Succ_DH/fumarate_Rdtase_cat_sf"/>
</dbReference>
<evidence type="ECO:0000256" key="2">
    <source>
        <dbReference type="ARBA" id="ARBA00004196"/>
    </source>
</evidence>
<keyword evidence="7" id="KW-0411">Iron-sulfur</keyword>
<keyword evidence="7" id="KW-0479">Metal-binding</keyword>
<comment type="caution">
    <text evidence="9">The sequence shown here is derived from an EMBL/GenBank/DDBJ whole genome shotgun (WGS) entry which is preliminary data.</text>
</comment>
<dbReference type="InterPro" id="IPR003953">
    <property type="entry name" value="FAD-dep_OxRdtase_2_FAD-bd"/>
</dbReference>
<evidence type="ECO:0000256" key="3">
    <source>
        <dbReference type="ARBA" id="ARBA00011771"/>
    </source>
</evidence>
<dbReference type="GO" id="GO:0016491">
    <property type="term" value="F:oxidoreductase activity"/>
    <property type="evidence" value="ECO:0007669"/>
    <property type="project" value="UniProtKB-KW"/>
</dbReference>
<keyword evidence="5" id="KW-0274">FAD</keyword>
<organism evidence="9 10">
    <name type="scientific">Dethiosulfatarculus sandiegensis</name>
    <dbReference type="NCBI Taxonomy" id="1429043"/>
    <lineage>
        <taxon>Bacteria</taxon>
        <taxon>Pseudomonadati</taxon>
        <taxon>Thermodesulfobacteriota</taxon>
        <taxon>Desulfarculia</taxon>
        <taxon>Desulfarculales</taxon>
        <taxon>Desulfarculaceae</taxon>
        <taxon>Dethiosulfatarculus</taxon>
    </lineage>
</organism>
<dbReference type="InterPro" id="IPR036188">
    <property type="entry name" value="FAD/NAD-bd_sf"/>
</dbReference>
<evidence type="ECO:0000256" key="7">
    <source>
        <dbReference type="ARBA" id="ARBA00023014"/>
    </source>
</evidence>
<evidence type="ECO:0000259" key="8">
    <source>
        <dbReference type="Pfam" id="PF00890"/>
    </source>
</evidence>
<gene>
    <name evidence="9" type="ORF">X474_10355</name>
</gene>
<dbReference type="Gene3D" id="3.50.50.60">
    <property type="entry name" value="FAD/NAD(P)-binding domain"/>
    <property type="match status" value="2"/>
</dbReference>
<dbReference type="GO" id="GO:0051536">
    <property type="term" value="F:iron-sulfur cluster binding"/>
    <property type="evidence" value="ECO:0007669"/>
    <property type="project" value="UniProtKB-KW"/>
</dbReference>
<name>A0A0D2JF41_9BACT</name>
<proteinExistence type="predicted"/>